<evidence type="ECO:0000313" key="1">
    <source>
        <dbReference type="EMBL" id="QHU21217.1"/>
    </source>
</evidence>
<sequence length="117" mass="13712">MNDIAKKILNESGINFNSEEDINGILIPRESLLDFTKYEKIKEKIPDLKKIFSSSSLTSLQKNADMNQKWPLLNLVRQILTIYDYHLMPIRKSDGYTLDGVKKFKRYFRIDKVNKNA</sequence>
<accession>A0A6C0KX03</accession>
<name>A0A6C0KX03_9ZZZZ</name>
<organism evidence="1">
    <name type="scientific">viral metagenome</name>
    <dbReference type="NCBI Taxonomy" id="1070528"/>
    <lineage>
        <taxon>unclassified sequences</taxon>
        <taxon>metagenomes</taxon>
        <taxon>organismal metagenomes</taxon>
    </lineage>
</organism>
<dbReference type="EMBL" id="MN740989">
    <property type="protein sequence ID" value="QHU21217.1"/>
    <property type="molecule type" value="Genomic_DNA"/>
</dbReference>
<proteinExistence type="predicted"/>
<protein>
    <submittedName>
        <fullName evidence="1">Uncharacterized protein</fullName>
    </submittedName>
</protein>
<reference evidence="1" key="1">
    <citation type="journal article" date="2020" name="Nature">
        <title>Giant virus diversity and host interactions through global metagenomics.</title>
        <authorList>
            <person name="Schulz F."/>
            <person name="Roux S."/>
            <person name="Paez-Espino D."/>
            <person name="Jungbluth S."/>
            <person name="Walsh D.A."/>
            <person name="Denef V.J."/>
            <person name="McMahon K.D."/>
            <person name="Konstantinidis K.T."/>
            <person name="Eloe-Fadrosh E.A."/>
            <person name="Kyrpides N.C."/>
            <person name="Woyke T."/>
        </authorList>
    </citation>
    <scope>NUCLEOTIDE SEQUENCE</scope>
    <source>
        <strain evidence="1">GVMAG-S-3300013094-109</strain>
    </source>
</reference>
<dbReference type="AlphaFoldDB" id="A0A6C0KX03"/>